<gene>
    <name evidence="1" type="ORF">SAMN05421757_1291</name>
</gene>
<proteinExistence type="predicted"/>
<feature type="non-terminal residue" evidence="1">
    <location>
        <position position="1"/>
    </location>
</feature>
<dbReference type="EMBL" id="FZOY01000029">
    <property type="protein sequence ID" value="SNT43094.1"/>
    <property type="molecule type" value="Genomic_DNA"/>
</dbReference>
<keyword evidence="2" id="KW-1185">Reference proteome</keyword>
<protein>
    <submittedName>
        <fullName evidence="1">Uncharacterized protein</fullName>
    </submittedName>
</protein>
<dbReference type="Proteomes" id="UP000198426">
    <property type="component" value="Unassembled WGS sequence"/>
</dbReference>
<reference evidence="1 2" key="1">
    <citation type="submission" date="2017-06" db="EMBL/GenBank/DDBJ databases">
        <authorList>
            <person name="Kim H.J."/>
            <person name="Triplett B.A."/>
        </authorList>
    </citation>
    <scope>NUCLEOTIDE SEQUENCE [LARGE SCALE GENOMIC DNA]</scope>
    <source>
        <strain evidence="1 2">DSM 29339</strain>
    </source>
</reference>
<dbReference type="AlphaFoldDB" id="A0A239MLX2"/>
<evidence type="ECO:0000313" key="1">
    <source>
        <dbReference type="EMBL" id="SNT43094.1"/>
    </source>
</evidence>
<evidence type="ECO:0000313" key="2">
    <source>
        <dbReference type="Proteomes" id="UP000198426"/>
    </source>
</evidence>
<name>A0A239MLX2_9RHOB</name>
<organism evidence="1 2">
    <name type="scientific">Tropicimonas sediminicola</name>
    <dbReference type="NCBI Taxonomy" id="1031541"/>
    <lineage>
        <taxon>Bacteria</taxon>
        <taxon>Pseudomonadati</taxon>
        <taxon>Pseudomonadota</taxon>
        <taxon>Alphaproteobacteria</taxon>
        <taxon>Rhodobacterales</taxon>
        <taxon>Roseobacteraceae</taxon>
        <taxon>Tropicimonas</taxon>
    </lineage>
</organism>
<sequence length="30" mass="3082">VNGGAKTDHWAEQKSASLGMTVALANVLLV</sequence>
<accession>A0A239MLX2</accession>